<evidence type="ECO:0000313" key="2">
    <source>
        <dbReference type="EMBL" id="EDN83135.1"/>
    </source>
</evidence>
<evidence type="ECO:0000313" key="3">
    <source>
        <dbReference type="Proteomes" id="UP000003773"/>
    </source>
</evidence>
<gene>
    <name evidence="2" type="ORF">BIFADO_01104</name>
</gene>
<name>A7A5I5_BIFAD</name>
<evidence type="ECO:0000256" key="1">
    <source>
        <dbReference type="SAM" id="Coils"/>
    </source>
</evidence>
<dbReference type="EMBL" id="AAXD02000023">
    <property type="protein sequence ID" value="EDN83135.1"/>
    <property type="molecule type" value="Genomic_DNA"/>
</dbReference>
<keyword evidence="1" id="KW-0175">Coiled coil</keyword>
<comment type="caution">
    <text evidence="2">The sequence shown here is derived from an EMBL/GenBank/DDBJ whole genome shotgun (WGS) entry which is preliminary data.</text>
</comment>
<dbReference type="HOGENOM" id="CLU_1238210_0_0_11"/>
<reference evidence="2 3" key="2">
    <citation type="submission" date="2007-05" db="EMBL/GenBank/DDBJ databases">
        <title>Draft genome sequence of Bifidobacterium adolescentis (L2-32).</title>
        <authorList>
            <person name="Sudarsanam P."/>
            <person name="Ley R."/>
            <person name="Guruge J."/>
            <person name="Turnbaugh P.J."/>
            <person name="Mahowald M."/>
            <person name="Liep D."/>
            <person name="Gordon J."/>
        </authorList>
    </citation>
    <scope>NUCLEOTIDE SEQUENCE [LARGE SCALE GENOMIC DNA]</scope>
    <source>
        <strain evidence="2 3">L2-32</strain>
    </source>
</reference>
<reference evidence="2 3" key="1">
    <citation type="submission" date="2007-04" db="EMBL/GenBank/DDBJ databases">
        <authorList>
            <person name="Fulton L."/>
            <person name="Clifton S."/>
            <person name="Fulton B."/>
            <person name="Xu J."/>
            <person name="Minx P."/>
            <person name="Pepin K.H."/>
            <person name="Johnson M."/>
            <person name="Thiruvilangam P."/>
            <person name="Bhonagiri V."/>
            <person name="Nash W.E."/>
            <person name="Mardis E.R."/>
            <person name="Wilson R.K."/>
        </authorList>
    </citation>
    <scope>NUCLEOTIDE SEQUENCE [LARGE SCALE GENOMIC DNA]</scope>
    <source>
        <strain evidence="2 3">L2-32</strain>
    </source>
</reference>
<proteinExistence type="predicted"/>
<protein>
    <submittedName>
        <fullName evidence="2">Uncharacterized protein</fullName>
    </submittedName>
</protein>
<sequence>MVYGYPVGICATEGTQWANQATLLKNVTSEINKIRQMEQQLTQEKNRLEALKTGNFGLNVSTTERVKIAELKQRDLSYGMDGMCVKGKSSVAEEQLKYCRKGVEIRNRRYNALVQMFKDMDARDAEIRALEKDSKSVPASNIGRIEKNTAKIAQVRAQIQIDMQNNVALLKSYEKMIEAIDGEMALLASKALVNKKTGKDAIGQIAQGAMLSAGLKVARSRDM</sequence>
<accession>A7A5I5</accession>
<dbReference type="Proteomes" id="UP000003773">
    <property type="component" value="Unassembled WGS sequence"/>
</dbReference>
<organism evidence="2 3">
    <name type="scientific">Bifidobacterium adolescentis L2-32</name>
    <dbReference type="NCBI Taxonomy" id="411481"/>
    <lineage>
        <taxon>Bacteria</taxon>
        <taxon>Bacillati</taxon>
        <taxon>Actinomycetota</taxon>
        <taxon>Actinomycetes</taxon>
        <taxon>Bifidobacteriales</taxon>
        <taxon>Bifidobacteriaceae</taxon>
        <taxon>Bifidobacterium</taxon>
    </lineage>
</organism>
<dbReference type="AlphaFoldDB" id="A7A5I5"/>
<feature type="coiled-coil region" evidence="1">
    <location>
        <begin position="24"/>
        <end position="54"/>
    </location>
</feature>